<sequence>MGLSMSMIQKAGNPTQILTDQLFASMEGNIKNFEQFHIAFLEVLNKINAAMPGVHYDAPTRAEVETYYHMWRKDPKNKEVLTTLLEKSKIRKTDKTLLFTGVAAPPVAMIGKRAAGNIPTLNFVKIVPDVLFVPSVTLLAVVGMKVVRMNKKIPEATAKTKGPAGTQPEATDKTKGPAGTQPEATDKTKVPEATDKAKGPEATDKAKGPEATDKAKEPEATDKAKGPEATQPSADTGAPEKIEAEQDHIRLDPDAPPELYEGVEKADDDDIFRGSCEKESQPHKPESVEEKQTHNQQVPVDENWITDDEDVDELRSLCSSSMRRTVNGLNLMS</sequence>
<comment type="caution">
    <text evidence="1">The sequence shown here is derived from an EMBL/GenBank/DDBJ whole genome shotgun (WGS) entry which is preliminary data.</text>
</comment>
<accession>A0ACC2LK67</accession>
<reference evidence="1 2" key="1">
    <citation type="journal article" date="2022" name="Hortic Res">
        <title>A haplotype resolved chromosomal level avocado genome allows analysis of novel avocado genes.</title>
        <authorList>
            <person name="Nath O."/>
            <person name="Fletcher S.J."/>
            <person name="Hayward A."/>
            <person name="Shaw L.M."/>
            <person name="Masouleh A.K."/>
            <person name="Furtado A."/>
            <person name="Henry R.J."/>
            <person name="Mitter N."/>
        </authorList>
    </citation>
    <scope>NUCLEOTIDE SEQUENCE [LARGE SCALE GENOMIC DNA]</scope>
    <source>
        <strain evidence="2">cv. Hass</strain>
    </source>
</reference>
<evidence type="ECO:0000313" key="1">
    <source>
        <dbReference type="EMBL" id="KAJ8633760.1"/>
    </source>
</evidence>
<name>A0ACC2LK67_PERAE</name>
<dbReference type="EMBL" id="CM056816">
    <property type="protein sequence ID" value="KAJ8633760.1"/>
    <property type="molecule type" value="Genomic_DNA"/>
</dbReference>
<keyword evidence="2" id="KW-1185">Reference proteome</keyword>
<organism evidence="1 2">
    <name type="scientific">Persea americana</name>
    <name type="common">Avocado</name>
    <dbReference type="NCBI Taxonomy" id="3435"/>
    <lineage>
        <taxon>Eukaryota</taxon>
        <taxon>Viridiplantae</taxon>
        <taxon>Streptophyta</taxon>
        <taxon>Embryophyta</taxon>
        <taxon>Tracheophyta</taxon>
        <taxon>Spermatophyta</taxon>
        <taxon>Magnoliopsida</taxon>
        <taxon>Magnoliidae</taxon>
        <taxon>Laurales</taxon>
        <taxon>Lauraceae</taxon>
        <taxon>Persea</taxon>
    </lineage>
</organism>
<dbReference type="Proteomes" id="UP001234297">
    <property type="component" value="Chromosome 8"/>
</dbReference>
<evidence type="ECO:0000313" key="2">
    <source>
        <dbReference type="Proteomes" id="UP001234297"/>
    </source>
</evidence>
<protein>
    <submittedName>
        <fullName evidence="1">Uncharacterized protein</fullName>
    </submittedName>
</protein>
<gene>
    <name evidence="1" type="ORF">MRB53_027096</name>
</gene>
<proteinExistence type="predicted"/>